<keyword evidence="2" id="KW-0732">Signal</keyword>
<keyword evidence="4" id="KW-1185">Reference proteome</keyword>
<name>A0A841ACH2_9MICO</name>
<feature type="region of interest" description="Disordered" evidence="1">
    <location>
        <begin position="38"/>
        <end position="99"/>
    </location>
</feature>
<feature type="signal peptide" evidence="2">
    <location>
        <begin position="1"/>
        <end position="33"/>
    </location>
</feature>
<protein>
    <submittedName>
        <fullName evidence="3">Uncharacterized protein</fullName>
    </submittedName>
</protein>
<evidence type="ECO:0000256" key="2">
    <source>
        <dbReference type="SAM" id="SignalP"/>
    </source>
</evidence>
<feature type="compositionally biased region" description="Low complexity" evidence="1">
    <location>
        <begin position="46"/>
        <end position="63"/>
    </location>
</feature>
<evidence type="ECO:0000313" key="4">
    <source>
        <dbReference type="Proteomes" id="UP000588158"/>
    </source>
</evidence>
<comment type="caution">
    <text evidence="3">The sequence shown here is derived from an EMBL/GenBank/DDBJ whole genome shotgun (WGS) entry which is preliminary data.</text>
</comment>
<dbReference type="RefSeq" id="WP_184324374.1">
    <property type="nucleotide sequence ID" value="NZ_JACHLZ010000001.1"/>
</dbReference>
<gene>
    <name evidence="3" type="ORF">HNR70_000621</name>
</gene>
<accession>A0A841ACH2</accession>
<feature type="region of interest" description="Disordered" evidence="1">
    <location>
        <begin position="132"/>
        <end position="186"/>
    </location>
</feature>
<dbReference type="EMBL" id="JACHLZ010000001">
    <property type="protein sequence ID" value="MBB5830808.1"/>
    <property type="molecule type" value="Genomic_DNA"/>
</dbReference>
<reference evidence="3 4" key="1">
    <citation type="submission" date="2020-08" db="EMBL/GenBank/DDBJ databases">
        <title>Sequencing the genomes of 1000 actinobacteria strains.</title>
        <authorList>
            <person name="Klenk H.-P."/>
        </authorList>
    </citation>
    <scope>NUCLEOTIDE SEQUENCE [LARGE SCALE GENOMIC DNA]</scope>
    <source>
        <strain evidence="3 4">DSM 28796</strain>
    </source>
</reference>
<proteinExistence type="predicted"/>
<evidence type="ECO:0000313" key="3">
    <source>
        <dbReference type="EMBL" id="MBB5830808.1"/>
    </source>
</evidence>
<feature type="chain" id="PRO_5038754088" evidence="2">
    <location>
        <begin position="34"/>
        <end position="412"/>
    </location>
</feature>
<dbReference type="AlphaFoldDB" id="A0A841ACH2"/>
<dbReference type="Proteomes" id="UP000588158">
    <property type="component" value="Unassembled WGS sequence"/>
</dbReference>
<organism evidence="3 4">
    <name type="scientific">Brachybacterium aquaticum</name>
    <dbReference type="NCBI Taxonomy" id="1432564"/>
    <lineage>
        <taxon>Bacteria</taxon>
        <taxon>Bacillati</taxon>
        <taxon>Actinomycetota</taxon>
        <taxon>Actinomycetes</taxon>
        <taxon>Micrococcales</taxon>
        <taxon>Dermabacteraceae</taxon>
        <taxon>Brachybacterium</taxon>
    </lineage>
</organism>
<evidence type="ECO:0000256" key="1">
    <source>
        <dbReference type="SAM" id="MobiDB-lite"/>
    </source>
</evidence>
<dbReference type="PROSITE" id="PS51257">
    <property type="entry name" value="PROKAR_LIPOPROTEIN"/>
    <property type="match status" value="1"/>
</dbReference>
<sequence length="412" mass="41208">MPSRRPAPATAPLRRTAATLAAAALALSLAACDAFPGARQDNDEQATPSAAAPTLDPAAIAAAEQVSVDPGWLCRPGEGEDPVPSREGGTMTPRTVSAAGNEVTISGDFALEDGAAYGGFAPEALVLPADPTARGLPADGADVEPGTPDSPVPPMVVRARVEVPAGAEDGNEDATDGGATDEGPARAPSAVTARLTLGTCDDAPLPDGQYLLRLSGGGMEGSGRQAERSGWTASEDVMVDVVEGRLRAVPGAVSSTDGEIPADLSSLACGTELAPVGDGDGLAVRAEDPTTTIPAEIPRDSVGDGARARVTVTSTDHGTRALLAGIVVTDPATGTITAGARNAQAIPLQWLDAEGATTGETAWTTHGACHGALSPGTYRAQAFAATVDAEGATHLVLSEPWDVQVVPGDGAD</sequence>